<dbReference type="Proteomes" id="UP000184159">
    <property type="component" value="Unassembled WGS sequence"/>
</dbReference>
<dbReference type="EMBL" id="FQUH01000031">
    <property type="protein sequence ID" value="SHG13859.1"/>
    <property type="molecule type" value="Genomic_DNA"/>
</dbReference>
<gene>
    <name evidence="1" type="ORF">SAMN02745781_04070</name>
</gene>
<evidence type="ECO:0000313" key="2">
    <source>
        <dbReference type="Proteomes" id="UP000184159"/>
    </source>
</evidence>
<proteinExistence type="predicted"/>
<dbReference type="InterPro" id="IPR014121">
    <property type="entry name" value="TraN_Ftype"/>
</dbReference>
<accession>A0A1M5HCZ2</accession>
<organism evidence="1 2">
    <name type="scientific">Vibrio gazogenes DSM 21264 = NBRC 103151</name>
    <dbReference type="NCBI Taxonomy" id="1123492"/>
    <lineage>
        <taxon>Bacteria</taxon>
        <taxon>Pseudomonadati</taxon>
        <taxon>Pseudomonadota</taxon>
        <taxon>Gammaproteobacteria</taxon>
        <taxon>Vibrionales</taxon>
        <taxon>Vibrionaceae</taxon>
        <taxon>Vibrio</taxon>
    </lineage>
</organism>
<reference evidence="2" key="1">
    <citation type="submission" date="2016-11" db="EMBL/GenBank/DDBJ databases">
        <authorList>
            <person name="Varghese N."/>
            <person name="Submissions S."/>
        </authorList>
    </citation>
    <scope>NUCLEOTIDE SEQUENCE [LARGE SCALE GENOMIC DNA]</scope>
    <source>
        <strain evidence="2">DSM 21264</strain>
    </source>
</reference>
<sequence length="143" mass="15854">MTFVGSYCKSKVLGACIEKREAYCCFNSPLSRIVQEQVRPQLGMSFGSPKNPQCGGIPLDKIAEIDWSKVNLDEWLGILQQNGKFPDPSSVNLESLTGSGSDFNIDGGRLNTEERTLNRLNGIDVDAKRREAAQQVFPDWKGE</sequence>
<dbReference type="AlphaFoldDB" id="A0A1M5HCZ2"/>
<name>A0A1M5HCZ2_VIBGA</name>
<evidence type="ECO:0000313" key="1">
    <source>
        <dbReference type="EMBL" id="SHG13859.1"/>
    </source>
</evidence>
<protein>
    <submittedName>
        <fullName evidence="1">Type-1V conjugative transfer system mating pair stabilisation</fullName>
    </submittedName>
</protein>
<dbReference type="Pfam" id="PF06986">
    <property type="entry name" value="F_T4SS_TraN"/>
    <property type="match status" value="1"/>
</dbReference>
<keyword evidence="2" id="KW-1185">Reference proteome</keyword>